<sequence length="402" mass="42171">MLCAARTWVRATMRTAPRLSSRVPGGNATSSLTRGGDRASAHVASLRRRVAPMCASSAAPGASSTSPPAAGAGPYPPLRVTAKGRVVALGDVHGDIGQARRALTIAGVLGEDGDAVNPTWIGGDTVVVQVGDVLDRGDDEIAILILLQKLHKAAQADGGAVYILNGNHEVLNVSGDFRYVTQGAFQESTRFGEHLVNLFGDAFRDAFGGNEEDPRKKQVKARVGLFSPGGPLAQQLAMNSTVLIVNDTVFAHGGLMPRHVEFGLEKLNNAVADWMRGAEISSEEDRTALGMAIGSVKDSVVWNRTFGQENFMSQGDRDRACETLGKTLDAIDGAKRLVVGHTPQLGGCNAECDGRIWRIDVGMSFGVVGADPEVIEIVGDEVRVLTSRVPAGAGSAGAVSKL</sequence>
<dbReference type="SUPFAM" id="SSF56300">
    <property type="entry name" value="Metallo-dependent phosphatases"/>
    <property type="match status" value="1"/>
</dbReference>
<dbReference type="GeneID" id="9685833"/>
<feature type="domain" description="Calcineurin-like phosphoesterase" evidence="2">
    <location>
        <begin position="85"/>
        <end position="255"/>
    </location>
</feature>
<dbReference type="EMBL" id="GG663742">
    <property type="protein sequence ID" value="EEH55462.1"/>
    <property type="molecule type" value="Genomic_DNA"/>
</dbReference>
<feature type="region of interest" description="Disordered" evidence="1">
    <location>
        <begin position="19"/>
        <end position="39"/>
    </location>
</feature>
<dbReference type="OrthoDB" id="5976022at2759"/>
<reference evidence="3 4" key="1">
    <citation type="journal article" date="2009" name="Science">
        <title>Green evolution and dynamic adaptations revealed by genomes of the marine picoeukaryotes Micromonas.</title>
        <authorList>
            <person name="Worden A.Z."/>
            <person name="Lee J.H."/>
            <person name="Mock T."/>
            <person name="Rouze P."/>
            <person name="Simmons M.P."/>
            <person name="Aerts A.L."/>
            <person name="Allen A.E."/>
            <person name="Cuvelier M.L."/>
            <person name="Derelle E."/>
            <person name="Everett M.V."/>
            <person name="Foulon E."/>
            <person name="Grimwood J."/>
            <person name="Gundlach H."/>
            <person name="Henrissat B."/>
            <person name="Napoli C."/>
            <person name="McDonald S.M."/>
            <person name="Parker M.S."/>
            <person name="Rombauts S."/>
            <person name="Salamov A."/>
            <person name="Von Dassow P."/>
            <person name="Badger J.H."/>
            <person name="Coutinho P.M."/>
            <person name="Demir E."/>
            <person name="Dubchak I."/>
            <person name="Gentemann C."/>
            <person name="Eikrem W."/>
            <person name="Gready J.E."/>
            <person name="John U."/>
            <person name="Lanier W."/>
            <person name="Lindquist E.A."/>
            <person name="Lucas S."/>
            <person name="Mayer K.F."/>
            <person name="Moreau H."/>
            <person name="Not F."/>
            <person name="Otillar R."/>
            <person name="Panaud O."/>
            <person name="Pangilinan J."/>
            <person name="Paulsen I."/>
            <person name="Piegu B."/>
            <person name="Poliakov A."/>
            <person name="Robbens S."/>
            <person name="Schmutz J."/>
            <person name="Toulza E."/>
            <person name="Wyss T."/>
            <person name="Zelensky A."/>
            <person name="Zhou K."/>
            <person name="Armbrust E.V."/>
            <person name="Bhattacharya D."/>
            <person name="Goodenough U.W."/>
            <person name="Van de Peer Y."/>
            <person name="Grigoriev I.V."/>
        </authorList>
    </citation>
    <scope>NUCLEOTIDE SEQUENCE [LARGE SCALE GENOMIC DNA]</scope>
    <source>
        <strain evidence="3 4">CCMP1545</strain>
    </source>
</reference>
<evidence type="ECO:0000313" key="4">
    <source>
        <dbReference type="Proteomes" id="UP000001876"/>
    </source>
</evidence>
<dbReference type="RefSeq" id="XP_003060693.1">
    <property type="nucleotide sequence ID" value="XM_003060647.1"/>
</dbReference>
<organism evidence="4">
    <name type="scientific">Micromonas pusilla (strain CCMP1545)</name>
    <name type="common">Picoplanktonic green alga</name>
    <dbReference type="NCBI Taxonomy" id="564608"/>
    <lineage>
        <taxon>Eukaryota</taxon>
        <taxon>Viridiplantae</taxon>
        <taxon>Chlorophyta</taxon>
        <taxon>Mamiellophyceae</taxon>
        <taxon>Mamiellales</taxon>
        <taxon>Mamiellaceae</taxon>
        <taxon>Micromonas</taxon>
    </lineage>
</organism>
<evidence type="ECO:0000313" key="3">
    <source>
        <dbReference type="EMBL" id="EEH55462.1"/>
    </source>
</evidence>
<dbReference type="Pfam" id="PF00149">
    <property type="entry name" value="Metallophos"/>
    <property type="match status" value="1"/>
</dbReference>
<evidence type="ECO:0000256" key="1">
    <source>
        <dbReference type="SAM" id="MobiDB-lite"/>
    </source>
</evidence>
<accession>C1MXH2</accession>
<dbReference type="PANTHER" id="PTHR46546">
    <property type="entry name" value="SHEWANELLA-LIKE PROTEIN PHOSPHATASE 1"/>
    <property type="match status" value="1"/>
</dbReference>
<dbReference type="AlphaFoldDB" id="C1MXH2"/>
<dbReference type="KEGG" id="mpp:MICPUCDRAFT_60158"/>
<keyword evidence="4" id="KW-1185">Reference proteome</keyword>
<feature type="compositionally biased region" description="Low complexity" evidence="1">
    <location>
        <begin position="56"/>
        <end position="73"/>
    </location>
</feature>
<dbReference type="InterPro" id="IPR004843">
    <property type="entry name" value="Calcineurin-like_PHP"/>
</dbReference>
<feature type="region of interest" description="Disordered" evidence="1">
    <location>
        <begin position="56"/>
        <end position="76"/>
    </location>
</feature>
<dbReference type="Gene3D" id="3.60.21.10">
    <property type="match status" value="1"/>
</dbReference>
<proteinExistence type="predicted"/>
<protein>
    <submittedName>
        <fullName evidence="3">Predicted protein</fullName>
    </submittedName>
</protein>
<dbReference type="Proteomes" id="UP000001876">
    <property type="component" value="Unassembled WGS sequence"/>
</dbReference>
<dbReference type="GO" id="GO:0016787">
    <property type="term" value="F:hydrolase activity"/>
    <property type="evidence" value="ECO:0007669"/>
    <property type="project" value="InterPro"/>
</dbReference>
<dbReference type="STRING" id="564608.C1MXH2"/>
<dbReference type="InterPro" id="IPR029052">
    <property type="entry name" value="Metallo-depent_PP-like"/>
</dbReference>
<dbReference type="OMA" id="SHWMRGL"/>
<name>C1MXH2_MICPC</name>
<dbReference type="eggNOG" id="KOG0374">
    <property type="taxonomic scope" value="Eukaryota"/>
</dbReference>
<dbReference type="PANTHER" id="PTHR46546:SF4">
    <property type="entry name" value="SHEWANELLA-LIKE PROTEIN PHOSPHATASE 1"/>
    <property type="match status" value="1"/>
</dbReference>
<evidence type="ECO:0000259" key="2">
    <source>
        <dbReference type="Pfam" id="PF00149"/>
    </source>
</evidence>
<gene>
    <name evidence="3" type="ORF">MICPUCDRAFT_60158</name>
</gene>